<gene>
    <name evidence="1" type="ORF">LCGC14_2135700</name>
</gene>
<dbReference type="AlphaFoldDB" id="A0A0F9GD42"/>
<protein>
    <submittedName>
        <fullName evidence="1">Uncharacterized protein</fullName>
    </submittedName>
</protein>
<organism evidence="1">
    <name type="scientific">marine sediment metagenome</name>
    <dbReference type="NCBI Taxonomy" id="412755"/>
    <lineage>
        <taxon>unclassified sequences</taxon>
        <taxon>metagenomes</taxon>
        <taxon>ecological metagenomes</taxon>
    </lineage>
</organism>
<reference evidence="1" key="1">
    <citation type="journal article" date="2015" name="Nature">
        <title>Complex archaea that bridge the gap between prokaryotes and eukaryotes.</title>
        <authorList>
            <person name="Spang A."/>
            <person name="Saw J.H."/>
            <person name="Jorgensen S.L."/>
            <person name="Zaremba-Niedzwiedzka K."/>
            <person name="Martijn J."/>
            <person name="Lind A.E."/>
            <person name="van Eijk R."/>
            <person name="Schleper C."/>
            <person name="Guy L."/>
            <person name="Ettema T.J."/>
        </authorList>
    </citation>
    <scope>NUCLEOTIDE SEQUENCE</scope>
</reference>
<name>A0A0F9GD42_9ZZZZ</name>
<dbReference type="EMBL" id="LAZR01026884">
    <property type="protein sequence ID" value="KKL67365.1"/>
    <property type="molecule type" value="Genomic_DNA"/>
</dbReference>
<proteinExistence type="predicted"/>
<evidence type="ECO:0000313" key="1">
    <source>
        <dbReference type="EMBL" id="KKL67365.1"/>
    </source>
</evidence>
<sequence length="101" mass="11099">MDRGLVWPYSYSMLNLIPNLDGGYALFPVILHSSTSTSGFYPNITIVVPQMWGELDGLAALTGDSNASENTITPAPSRTQWLVIQNVFRTTKSDFFAVKLA</sequence>
<accession>A0A0F9GD42</accession>
<comment type="caution">
    <text evidence="1">The sequence shown here is derived from an EMBL/GenBank/DDBJ whole genome shotgun (WGS) entry which is preliminary data.</text>
</comment>